<evidence type="ECO:0000256" key="1">
    <source>
        <dbReference type="ARBA" id="ARBA00022737"/>
    </source>
</evidence>
<dbReference type="Gene3D" id="2.10.270.10">
    <property type="entry name" value="Cholin Binding"/>
    <property type="match status" value="3"/>
</dbReference>
<feature type="region of interest" description="Disordered" evidence="3">
    <location>
        <begin position="33"/>
        <end position="133"/>
    </location>
</feature>
<keyword evidence="4" id="KW-0732">Signal</keyword>
<evidence type="ECO:0000313" key="6">
    <source>
        <dbReference type="EMBL" id="EDT14515.1"/>
    </source>
</evidence>
<name>B1BUV1_CLOPF</name>
<evidence type="ECO:0000259" key="5">
    <source>
        <dbReference type="SMART" id="SM00047"/>
    </source>
</evidence>
<dbReference type="Gene3D" id="1.10.530.10">
    <property type="match status" value="1"/>
</dbReference>
<feature type="chain" id="PRO_5002761013" evidence="4">
    <location>
        <begin position="23"/>
        <end position="891"/>
    </location>
</feature>
<accession>B1BUV1</accession>
<dbReference type="Pfam" id="PF19127">
    <property type="entry name" value="Choline_bind_3"/>
    <property type="match status" value="2"/>
</dbReference>
<evidence type="ECO:0000256" key="2">
    <source>
        <dbReference type="PROSITE-ProRule" id="PRU00591"/>
    </source>
</evidence>
<feature type="compositionally biased region" description="Low complexity" evidence="3">
    <location>
        <begin position="100"/>
        <end position="110"/>
    </location>
</feature>
<dbReference type="Pfam" id="PF01473">
    <property type="entry name" value="Choline_bind_1"/>
    <property type="match status" value="2"/>
</dbReference>
<dbReference type="SUPFAM" id="SSF69360">
    <property type="entry name" value="Cell wall binding repeat"/>
    <property type="match status" value="2"/>
</dbReference>
<dbReference type="AlphaFoldDB" id="B1BUV1"/>
<organism evidence="6 7">
    <name type="scientific">Clostridium perfringens E str. JGS1987</name>
    <dbReference type="NCBI Taxonomy" id="451755"/>
    <lineage>
        <taxon>Bacteria</taxon>
        <taxon>Bacillati</taxon>
        <taxon>Bacillota</taxon>
        <taxon>Clostridia</taxon>
        <taxon>Eubacteriales</taxon>
        <taxon>Clostridiaceae</taxon>
        <taxon>Clostridium</taxon>
    </lineage>
</organism>
<keyword evidence="1" id="KW-0677">Repeat</keyword>
<dbReference type="Proteomes" id="UP000005337">
    <property type="component" value="Unassembled WGS sequence"/>
</dbReference>
<evidence type="ECO:0000256" key="4">
    <source>
        <dbReference type="SAM" id="SignalP"/>
    </source>
</evidence>
<evidence type="ECO:0000313" key="7">
    <source>
        <dbReference type="Proteomes" id="UP000005337"/>
    </source>
</evidence>
<feature type="compositionally biased region" description="Basic and acidic residues" evidence="3">
    <location>
        <begin position="111"/>
        <end position="133"/>
    </location>
</feature>
<dbReference type="RefSeq" id="WP_003464398.1">
    <property type="nucleotide sequence ID" value="NZ_ABDW01000021.1"/>
</dbReference>
<protein>
    <submittedName>
        <fullName evidence="6">Cell wall binding repeat/mannosyl-glycoprotein endo-beta-N-acetylglucosamidase</fullName>
    </submittedName>
</protein>
<feature type="repeat" description="Cell wall-binding" evidence="2">
    <location>
        <begin position="793"/>
        <end position="812"/>
    </location>
</feature>
<feature type="repeat" description="Cell wall-binding" evidence="2">
    <location>
        <begin position="853"/>
        <end position="872"/>
    </location>
</feature>
<feature type="repeat" description="Cell wall-binding" evidence="2">
    <location>
        <begin position="713"/>
        <end position="732"/>
    </location>
</feature>
<feature type="domain" description="Mannosyl-glycoprotein endo-beta-N-acetylglucosamidase-like" evidence="5">
    <location>
        <begin position="431"/>
        <end position="561"/>
    </location>
</feature>
<dbReference type="GO" id="GO:0004040">
    <property type="term" value="F:amidase activity"/>
    <property type="evidence" value="ECO:0007669"/>
    <property type="project" value="InterPro"/>
</dbReference>
<feature type="compositionally biased region" description="Basic and acidic residues" evidence="3">
    <location>
        <begin position="48"/>
        <end position="71"/>
    </location>
</feature>
<proteinExistence type="predicted"/>
<feature type="signal peptide" evidence="4">
    <location>
        <begin position="1"/>
        <end position="22"/>
    </location>
</feature>
<dbReference type="InterPro" id="IPR018337">
    <property type="entry name" value="Cell_wall/Cho-bd_repeat"/>
</dbReference>
<dbReference type="InterPro" id="IPR002901">
    <property type="entry name" value="MGlyc_endo_b_GlcNAc-like_dom"/>
</dbReference>
<sequence length="891" mass="102187">MIRKTAAMLAIFITLSTSNVFAIDIKINNNSNNKQEKSVESYNQKASENNKDKINEKNVNVDEAIKEKDTNIDNDIMNGKESEEKKDNNNQDTYIEPKNNLDTENTNNNDNSKDWKKEVEKNRDENKIKAADEDNKVENKDDLVGSIYEKKSINLKPKFHQFFSINNSENELKYEQIRDSNGLESLVRLHPKTDKKYEIALAKNDGTFVYIGSYDDYNIAKKSTDHSNYNVQSFAETGGIPIILNSEGKVIYAEKALGRIVGIKGQSTINICSDSGLKNAFTYIAASYVDDVPIIRYDENAVEIVINGYRGWISREAIDIVPLNQVKNPSNYVNRYGELSHFISDNLMSSEEYYRYPLGKSPSYLKEWEKYYNYDGKYFYTSLELLIDDLQNNTHENAVNVNEPYYNYYYYLPMRSKTSFTADQINTYISNNSAYNSKLRDTGEYFIEAQNKYGVNALIMLGIAINESAWGTSYYARNKNNLFGIGAVDSNPDDAFYFESVEQCINEFAKYQMSRGYSDPYNWSYNGAALGNKGFGANIQYASDPFWGEKAASNFYKLDYHVSGNGLAGLTEYDKYQLGLYIGNSKVTDKSGNLLYNIGSMESSKVGKIGTAVIINDLNKKYINNSLNYTIQPDRTIPISNGKISGLYDWKNGYTPIDGVKLINQGKNVTKPSGWINKDGKFYYQHSDGTLAKGWLELSGYWYYLDNNTGEMKTGLQEINGYKYYLDESGYMRTGWVNYKDEYRFFGEDGTMKTGWINDGWTDYYLKPDGTIYKGWLDDGLNKYYMDENGQMRKGWVKYNGEYYFFGPDGAMRTGWINDGYAYYFLKKDGTIHTGWLKENGQKYYLGSEGDMKLGWYNIDNNWYYFDDSGAMMTNTIIDGWKIDGNGIARK</sequence>
<dbReference type="SMART" id="SM00047">
    <property type="entry name" value="LYZ2"/>
    <property type="match status" value="1"/>
</dbReference>
<dbReference type="PROSITE" id="PS51170">
    <property type="entry name" value="CW"/>
    <property type="match status" value="3"/>
</dbReference>
<comment type="caution">
    <text evidence="6">The sequence shown here is derived from an EMBL/GenBank/DDBJ whole genome shotgun (WGS) entry which is preliminary data.</text>
</comment>
<reference evidence="6 7" key="1">
    <citation type="submission" date="2007-07" db="EMBL/GenBank/DDBJ databases">
        <title>Annotation of Clostridium perfringens E str. JGS1987.</title>
        <authorList>
            <person name="Paulsen I."/>
            <person name="Sebastian Y."/>
        </authorList>
    </citation>
    <scope>NUCLEOTIDE SEQUENCE [LARGE SCALE GENOMIC DNA]</scope>
    <source>
        <strain evidence="7">E str. JGS1987</strain>
    </source>
</reference>
<feature type="compositionally biased region" description="Basic and acidic residues" evidence="3">
    <location>
        <begin position="78"/>
        <end position="89"/>
    </location>
</feature>
<evidence type="ECO:0000256" key="3">
    <source>
        <dbReference type="SAM" id="MobiDB-lite"/>
    </source>
</evidence>
<dbReference type="Pfam" id="PF01832">
    <property type="entry name" value="Glucosaminidase"/>
    <property type="match status" value="1"/>
</dbReference>
<gene>
    <name evidence="6" type="ORF">AC3_0739</name>
</gene>
<dbReference type="EMBL" id="ABDW01000021">
    <property type="protein sequence ID" value="EDT14515.1"/>
    <property type="molecule type" value="Genomic_DNA"/>
</dbReference>